<keyword evidence="6 10" id="KW-0945">Host-virus interaction</keyword>
<comment type="function">
    <text evidence="1 10">Through its interaction with host SGS3, acts as a suppressor of RNA-mediated gene silencing, also known as post-transcriptional gene silencing (PTGS), a mechanism of plant viral defense that limits the accumulation of viral RNAs.</text>
</comment>
<gene>
    <name evidence="11" type="primary">AV2</name>
</gene>
<keyword evidence="5 10" id="KW-0941">Suppressor of RNA silencing</keyword>
<dbReference type="InterPro" id="IPR002511">
    <property type="entry name" value="Gemini_V2"/>
</dbReference>
<dbReference type="KEGG" id="vg:65103152"/>
<dbReference type="EMBL" id="MN313667">
    <property type="protein sequence ID" value="QGA69858.1"/>
    <property type="molecule type" value="Genomic_DNA"/>
</dbReference>
<dbReference type="GeneID" id="65103152"/>
<comment type="similarity">
    <text evidence="3 10">Belongs to the geminiviridae protein AV2/V2 family.</text>
</comment>
<accession>A0A5Q0TS91</accession>
<evidence type="ECO:0000256" key="8">
    <source>
        <dbReference type="ARBA" id="ARBA00023200"/>
    </source>
</evidence>
<comment type="subunit">
    <text evidence="4 10">Interacts with host SGS3.</text>
</comment>
<organism evidence="11 12">
    <name type="scientific">Ocimum yellow vein virus</name>
    <dbReference type="NCBI Taxonomy" id="2664942"/>
    <lineage>
        <taxon>Viruses</taxon>
        <taxon>Monodnaviria</taxon>
        <taxon>Shotokuvirae</taxon>
        <taxon>Cressdnaviricota</taxon>
        <taxon>Repensiviricetes</taxon>
        <taxon>Geplafuvirales</taxon>
        <taxon>Geminiviridae</taxon>
        <taxon>Begomovirus</taxon>
        <taxon>Begomovirus ocimumvenae</taxon>
    </lineage>
</organism>
<evidence type="ECO:0000256" key="4">
    <source>
        <dbReference type="ARBA" id="ARBA00011105"/>
    </source>
</evidence>
<evidence type="ECO:0000256" key="2">
    <source>
        <dbReference type="ARBA" id="ARBA00004407"/>
    </source>
</evidence>
<dbReference type="RefSeq" id="YP_010087824.1">
    <property type="nucleotide sequence ID" value="NC_055592.1"/>
</dbReference>
<evidence type="ECO:0000256" key="5">
    <source>
        <dbReference type="ARBA" id="ARBA00022463"/>
    </source>
</evidence>
<evidence type="ECO:0000313" key="12">
    <source>
        <dbReference type="Proteomes" id="UP000681876"/>
    </source>
</evidence>
<reference evidence="12" key="1">
    <citation type="journal article" date="2020" name="Plant Dis.">
        <title>African basil (Ocimum gratissimum) is a reservoir of divergent begomoviruses in Uganda.</title>
        <authorList>
            <person name="Mollel H.G."/>
            <person name="Ndunguru J."/>
            <person name="Sseruwagi P.P."/>
            <person name="Alicai T."/>
            <person name="Colvin J."/>
            <person name="Navas-Castillo J."/>
            <person name="Fiallo-Olive E."/>
        </authorList>
    </citation>
    <scope>NUCLEOTIDE SEQUENCE [LARGE SCALE GENOMIC DNA]</scope>
</reference>
<dbReference type="Pfam" id="PF01524">
    <property type="entry name" value="Gemini_V2"/>
    <property type="match status" value="1"/>
</dbReference>
<dbReference type="GO" id="GO:0044220">
    <property type="term" value="C:host cell perinuclear region of cytoplasm"/>
    <property type="evidence" value="ECO:0007669"/>
    <property type="project" value="UniProtKB-SubCell"/>
</dbReference>
<keyword evidence="9" id="KW-0899">Viral immunoevasion</keyword>
<evidence type="ECO:0000313" key="11">
    <source>
        <dbReference type="EMBL" id="QGA69858.1"/>
    </source>
</evidence>
<name>A0A5Q0TS91_9GEMI</name>
<evidence type="ECO:0000256" key="3">
    <source>
        <dbReference type="ARBA" id="ARBA00009397"/>
    </source>
</evidence>
<evidence type="ECO:0000256" key="10">
    <source>
        <dbReference type="RuleBase" id="RU364051"/>
    </source>
</evidence>
<keyword evidence="8 10" id="KW-1035">Host cytoplasm</keyword>
<evidence type="ECO:0000256" key="1">
    <source>
        <dbReference type="ARBA" id="ARBA00003603"/>
    </source>
</evidence>
<dbReference type="GO" id="GO:0052170">
    <property type="term" value="P:symbiont-mediated suppression of host innate immune response"/>
    <property type="evidence" value="ECO:0007669"/>
    <property type="project" value="UniProtKB-KW"/>
</dbReference>
<proteinExistence type="inferred from homology"/>
<keyword evidence="7" id="KW-1090">Inhibition of host innate immune response by virus</keyword>
<evidence type="ECO:0000256" key="9">
    <source>
        <dbReference type="ARBA" id="ARBA00023280"/>
    </source>
</evidence>
<evidence type="ECO:0000256" key="7">
    <source>
        <dbReference type="ARBA" id="ARBA00022632"/>
    </source>
</evidence>
<evidence type="ECO:0000256" key="6">
    <source>
        <dbReference type="ARBA" id="ARBA00022581"/>
    </source>
</evidence>
<comment type="subcellular location">
    <subcellularLocation>
        <location evidence="2 10">Host cytoplasm</location>
        <location evidence="2 10">Host perinuclear region</location>
    </subcellularLocation>
</comment>
<keyword evidence="12" id="KW-1185">Reference proteome</keyword>
<sequence>MSSYLGTMWDPLENEFPETVHGFRCMLAVKYLLLVESTYEPDTLGRELIRDLIRCLRASSYNEASWRYSNFHTRFQGSSSSEFRQPVFRPCTCQHCPYFQKTNMGLSSYVQKAQDIPDVQKPGCSKGL</sequence>
<protein>
    <recommendedName>
        <fullName evidence="10">Protein V2</fullName>
    </recommendedName>
</protein>
<dbReference type="Proteomes" id="UP000681876">
    <property type="component" value="Genome"/>
</dbReference>
<dbReference type="GO" id="GO:0060967">
    <property type="term" value="P:negative regulation of gene silencing by regulatory ncRNA"/>
    <property type="evidence" value="ECO:0007669"/>
    <property type="project" value="InterPro"/>
</dbReference>